<reference evidence="1 2" key="1">
    <citation type="submission" date="2016-03" db="EMBL/GenBank/DDBJ databases">
        <title>Draft Genome Sequence of the Strain BR 10245 (Bradyrhizobium sp.) isolated from nodules of Centrolobium paraense.</title>
        <authorList>
            <person name="Simoes-Araujo J.L.Sr."/>
            <person name="Barauna A.C."/>
            <person name="Silva K."/>
            <person name="Zilli J.E."/>
        </authorList>
    </citation>
    <scope>NUCLEOTIDE SEQUENCE [LARGE SCALE GENOMIC DNA]</scope>
    <source>
        <strain evidence="1 2">BR 10245</strain>
    </source>
</reference>
<dbReference type="OrthoDB" id="8224549at2"/>
<evidence type="ECO:0000313" key="1">
    <source>
        <dbReference type="EMBL" id="OAF17294.1"/>
    </source>
</evidence>
<dbReference type="STRING" id="1505087.AYJ54_37200"/>
<comment type="caution">
    <text evidence="1">The sequence shown here is derived from an EMBL/GenBank/DDBJ whole genome shotgun (WGS) entry which is preliminary data.</text>
</comment>
<keyword evidence="2" id="KW-1185">Reference proteome</keyword>
<dbReference type="AlphaFoldDB" id="A0A176ZAT7"/>
<name>A0A176ZAT7_9BRAD</name>
<dbReference type="EMBL" id="LUUB01000004">
    <property type="protein sequence ID" value="OAF17294.1"/>
    <property type="molecule type" value="Genomic_DNA"/>
</dbReference>
<evidence type="ECO:0000313" key="2">
    <source>
        <dbReference type="Proteomes" id="UP000076959"/>
    </source>
</evidence>
<accession>A0A176ZAT7</accession>
<protein>
    <submittedName>
        <fullName evidence="1">Uncharacterized protein</fullName>
    </submittedName>
</protein>
<dbReference type="RefSeq" id="WP_063695942.1">
    <property type="nucleotide sequence ID" value="NZ_LUUB01000004.1"/>
</dbReference>
<sequence>MVRARRNKSYKLAKLYDRRSHELPFNAEVAEIEVDNPLALEPGEKIAAMRSIRNDPLGRLHSHHQIDEAQYRGGRAFQNDWEKAERGPQAVDPTREYVDGARTREPVTESQRQAVLRLNRVERELGTDGAALVHDVLVLGLTMDQIGQRRAVRTQRWNDYFARRFRECLDRLALVYGFATETVGPRAEQRR</sequence>
<gene>
    <name evidence="1" type="ORF">AYJ54_37200</name>
</gene>
<dbReference type="Proteomes" id="UP000076959">
    <property type="component" value="Unassembled WGS sequence"/>
</dbReference>
<organism evidence="1 2">
    <name type="scientific">Bradyrhizobium centrolobii</name>
    <dbReference type="NCBI Taxonomy" id="1505087"/>
    <lineage>
        <taxon>Bacteria</taxon>
        <taxon>Pseudomonadati</taxon>
        <taxon>Pseudomonadota</taxon>
        <taxon>Alphaproteobacteria</taxon>
        <taxon>Hyphomicrobiales</taxon>
        <taxon>Nitrobacteraceae</taxon>
        <taxon>Bradyrhizobium</taxon>
    </lineage>
</organism>
<proteinExistence type="predicted"/>